<keyword evidence="5" id="KW-1185">Reference proteome</keyword>
<evidence type="ECO:0000259" key="3">
    <source>
        <dbReference type="Pfam" id="PF13439"/>
    </source>
</evidence>
<accession>A0ABP8MU02</accession>
<dbReference type="PANTHER" id="PTHR46401:SF2">
    <property type="entry name" value="GLYCOSYLTRANSFERASE WBBK-RELATED"/>
    <property type="match status" value="1"/>
</dbReference>
<organism evidence="4 5">
    <name type="scientific">Rurimicrobium arvi</name>
    <dbReference type="NCBI Taxonomy" id="2049916"/>
    <lineage>
        <taxon>Bacteria</taxon>
        <taxon>Pseudomonadati</taxon>
        <taxon>Bacteroidota</taxon>
        <taxon>Chitinophagia</taxon>
        <taxon>Chitinophagales</taxon>
        <taxon>Chitinophagaceae</taxon>
        <taxon>Rurimicrobium</taxon>
    </lineage>
</organism>
<keyword evidence="1" id="KW-0808">Transferase</keyword>
<dbReference type="Gene3D" id="3.40.50.2000">
    <property type="entry name" value="Glycogen Phosphorylase B"/>
    <property type="match status" value="2"/>
</dbReference>
<reference evidence="5" key="1">
    <citation type="journal article" date="2019" name="Int. J. Syst. Evol. Microbiol.">
        <title>The Global Catalogue of Microorganisms (GCM) 10K type strain sequencing project: providing services to taxonomists for standard genome sequencing and annotation.</title>
        <authorList>
            <consortium name="The Broad Institute Genomics Platform"/>
            <consortium name="The Broad Institute Genome Sequencing Center for Infectious Disease"/>
            <person name="Wu L."/>
            <person name="Ma J."/>
        </authorList>
    </citation>
    <scope>NUCLEOTIDE SEQUENCE [LARGE SCALE GENOMIC DNA]</scope>
    <source>
        <strain evidence="5">JCM 31921</strain>
    </source>
</reference>
<dbReference type="InterPro" id="IPR001296">
    <property type="entry name" value="Glyco_trans_1"/>
</dbReference>
<comment type="caution">
    <text evidence="4">The sequence shown here is derived from an EMBL/GenBank/DDBJ whole genome shotgun (WGS) entry which is preliminary data.</text>
</comment>
<evidence type="ECO:0000256" key="1">
    <source>
        <dbReference type="ARBA" id="ARBA00022679"/>
    </source>
</evidence>
<sequence length="378" mass="42341">MKIGFDAKRAVSNRTGLGNYSRSLVQHLAAFHPEHDYHLFSPSADATLLDPMLAQQDHVHLHKSKARIKSYWRSFSIVKDLQQTGIQLYHGLSNELPYGMERSGIKSVVTIHDLIFKVHPETYGVAERMIYDRKFRHACAVADRIVAISEHTKNDIVRFYGTDPERISVIYQSCRDHFYHRRSEAELAKVRETFQLPESYFLYVGTVEARKNLKSIITAYEQGLREKQIPLVIVGRGGPYADACKAAIRQAGLEHLFIWKENVHDSLSLQAIFQMAAALIYPSSYEGFGLPVAEALLSGTAVITSSLSSLPEAAGPDAYYIDPAHPESIITAASSILNDPAQALSRTIKGAEYVRARFDPAALTNRMVNCYLSVSLER</sequence>
<feature type="domain" description="Glycosyltransferase subfamily 4-like N-terminal" evidence="3">
    <location>
        <begin position="16"/>
        <end position="171"/>
    </location>
</feature>
<dbReference type="Pfam" id="PF13439">
    <property type="entry name" value="Glyco_transf_4"/>
    <property type="match status" value="1"/>
</dbReference>
<dbReference type="Proteomes" id="UP001501410">
    <property type="component" value="Unassembled WGS sequence"/>
</dbReference>
<dbReference type="SUPFAM" id="SSF53756">
    <property type="entry name" value="UDP-Glycosyltransferase/glycogen phosphorylase"/>
    <property type="match status" value="1"/>
</dbReference>
<evidence type="ECO:0000313" key="4">
    <source>
        <dbReference type="EMBL" id="GAA4456085.1"/>
    </source>
</evidence>
<proteinExistence type="predicted"/>
<dbReference type="Pfam" id="PF00534">
    <property type="entry name" value="Glycos_transf_1"/>
    <property type="match status" value="1"/>
</dbReference>
<name>A0ABP8MU02_9BACT</name>
<dbReference type="RefSeq" id="WP_344826513.1">
    <property type="nucleotide sequence ID" value="NZ_BAABEZ010000022.1"/>
</dbReference>
<feature type="domain" description="Glycosyl transferase family 1" evidence="2">
    <location>
        <begin position="194"/>
        <end position="348"/>
    </location>
</feature>
<dbReference type="CDD" id="cd03809">
    <property type="entry name" value="GT4_MtfB-like"/>
    <property type="match status" value="1"/>
</dbReference>
<dbReference type="EMBL" id="BAABEZ010000022">
    <property type="protein sequence ID" value="GAA4456085.1"/>
    <property type="molecule type" value="Genomic_DNA"/>
</dbReference>
<protein>
    <submittedName>
        <fullName evidence="4">Glycosyltransferase family 1 protein</fullName>
    </submittedName>
</protein>
<evidence type="ECO:0000313" key="5">
    <source>
        <dbReference type="Proteomes" id="UP001501410"/>
    </source>
</evidence>
<dbReference type="InterPro" id="IPR028098">
    <property type="entry name" value="Glyco_trans_4-like_N"/>
</dbReference>
<dbReference type="PANTHER" id="PTHR46401">
    <property type="entry name" value="GLYCOSYLTRANSFERASE WBBK-RELATED"/>
    <property type="match status" value="1"/>
</dbReference>
<gene>
    <name evidence="4" type="ORF">GCM10023092_20820</name>
</gene>
<evidence type="ECO:0000259" key="2">
    <source>
        <dbReference type="Pfam" id="PF00534"/>
    </source>
</evidence>